<gene>
    <name evidence="1" type="ORF">SCABRO_02867</name>
</gene>
<dbReference type="Pfam" id="PF14076">
    <property type="entry name" value="DUF4258"/>
    <property type="match status" value="1"/>
</dbReference>
<dbReference type="AlphaFoldDB" id="A0A0B0EE40"/>
<dbReference type="EMBL" id="JRYO01000202">
    <property type="protein sequence ID" value="KHE91392.1"/>
    <property type="molecule type" value="Genomic_DNA"/>
</dbReference>
<proteinExistence type="predicted"/>
<protein>
    <recommendedName>
        <fullName evidence="3">DUF4258 domain-containing protein</fullName>
    </recommendedName>
</protein>
<dbReference type="InterPro" id="IPR025354">
    <property type="entry name" value="DUF4258"/>
</dbReference>
<name>A0A0B0EE40_9BACT</name>
<evidence type="ECO:0008006" key="3">
    <source>
        <dbReference type="Google" id="ProtNLM"/>
    </source>
</evidence>
<sequence length="109" mass="12968">MSTLSLYLEKDDKEFGDFTIAYRIHSTKNMFRRNIKQEEVEYILRFGEIIEEYKDDFPFPSVLINGKTTENKQLHVVAGINKDELIIVVITTYIPDPFKWSENYSRRLI</sequence>
<comment type="caution">
    <text evidence="1">The sequence shown here is derived from an EMBL/GenBank/DDBJ whole genome shotgun (WGS) entry which is preliminary data.</text>
</comment>
<accession>A0A0B0EE40</accession>
<evidence type="ECO:0000313" key="2">
    <source>
        <dbReference type="Proteomes" id="UP000030652"/>
    </source>
</evidence>
<organism evidence="1 2">
    <name type="scientific">Candidatus Scalindua brodae</name>
    <dbReference type="NCBI Taxonomy" id="237368"/>
    <lineage>
        <taxon>Bacteria</taxon>
        <taxon>Pseudomonadati</taxon>
        <taxon>Planctomycetota</taxon>
        <taxon>Candidatus Brocadiia</taxon>
        <taxon>Candidatus Brocadiales</taxon>
        <taxon>Candidatus Scalinduaceae</taxon>
        <taxon>Candidatus Scalindua</taxon>
    </lineage>
</organism>
<evidence type="ECO:0000313" key="1">
    <source>
        <dbReference type="EMBL" id="KHE91392.1"/>
    </source>
</evidence>
<reference evidence="1 2" key="1">
    <citation type="submission" date="2014-10" db="EMBL/GenBank/DDBJ databases">
        <title>Draft genome of anammox bacterium scalindua brodae, obtained using differential coverage binning of sequence data from two enrichment reactors.</title>
        <authorList>
            <person name="Speth D.R."/>
            <person name="Russ L."/>
            <person name="Kartal B."/>
            <person name="Op den Camp H.J."/>
            <person name="Dutilh B.E."/>
            <person name="Jetten M.S."/>
        </authorList>
    </citation>
    <scope>NUCLEOTIDE SEQUENCE [LARGE SCALE GENOMIC DNA]</scope>
    <source>
        <strain evidence="1">RU1</strain>
    </source>
</reference>
<dbReference type="Proteomes" id="UP000030652">
    <property type="component" value="Unassembled WGS sequence"/>
</dbReference>